<dbReference type="InterPro" id="IPR052973">
    <property type="entry name" value="Fungal_sec-metab_reg_TF"/>
</dbReference>
<dbReference type="Proteomes" id="UP000287124">
    <property type="component" value="Unassembled WGS sequence"/>
</dbReference>
<organism evidence="3 4">
    <name type="scientific">Fusarium euwallaceae</name>
    <dbReference type="NCBI Taxonomy" id="1147111"/>
    <lineage>
        <taxon>Eukaryota</taxon>
        <taxon>Fungi</taxon>
        <taxon>Dikarya</taxon>
        <taxon>Ascomycota</taxon>
        <taxon>Pezizomycotina</taxon>
        <taxon>Sordariomycetes</taxon>
        <taxon>Hypocreomycetidae</taxon>
        <taxon>Hypocreales</taxon>
        <taxon>Nectriaceae</taxon>
        <taxon>Fusarium</taxon>
        <taxon>Fusarium solani species complex</taxon>
    </lineage>
</organism>
<accession>A0A430L652</accession>
<sequence>MNPHYPFKAKRPRPPPGVEDSAPSSISFTTPVDPNYTTLPYEIQQHLEQLSQFYGLTSGYQIHQILDQEYCRKRRRVDSSSLPMAPERGSTSSQGSLEKFPVSTTFDQNQEQYGSSSSWADSASASGPSSTSPITRRIADLSLLLCPCCGYGLRQPDGYQQLSTTPAVVPDQSTPYVAEKQPSLQIIPPEPYSDTVLGLEPQSAFDYQQPDLTSAPLTSFPLLPDQTTLAAPLISDAGPSQQPQLPAGDFYPNQPLKQEAQLDSQPMMPGQHLMTQNLAPVGYGSDANLVSSAALPPHGLVTAEDISPYCMAPTGQLGGDAMQGGWPEVHLLDQQPNFEIILPNQRGGKRGPFKDPSLREQTAQTRKIGSCIRCRMQRIRCENNPDEEGGPCLTCKKVSNSRAGRFPCLRYKITDIRLFKPGQVPGYEWTRRWSNNISDPIQNWASDELKTIYISEGLSNKCVKIEVRQFIPQTGDKLERTWDYRGTKRSVSIPPYALVNLEVVKEAYQDHIRDSMKDAFGRLLGPRNGLLFKTYERAWHIYQDQSTSPECHELLHQTLMLWMSVRLTTRSSFIVGNETLGMRRDILDATSPNHGMIPLPPVLGAQLDLILIHHIQTRLRRELLDKLQKMMSKNKQSTWLVTYLVVFILLHNTALITAHDAGYAKKHGMKRRFAREEKVKEYHLGANILLAHFHYCNKGIYPFSEDCKDQDLRTLAGLDEEKIKFVHTTTSYARRNRPEWEEIRQAGAYEHDYFFVSQLFEANWQPRTTI</sequence>
<feature type="compositionally biased region" description="Low complexity" evidence="2">
    <location>
        <begin position="115"/>
        <end position="132"/>
    </location>
</feature>
<keyword evidence="1" id="KW-0539">Nucleus</keyword>
<gene>
    <name evidence="3" type="ORF">BHE90_014427</name>
</gene>
<dbReference type="PANTHER" id="PTHR35392">
    <property type="entry name" value="ZN(II)2CYS6 TRANSCRIPTION FACTOR (EUROFUNG)-RELATED-RELATED"/>
    <property type="match status" value="1"/>
</dbReference>
<feature type="compositionally biased region" description="Polar residues" evidence="2">
    <location>
        <begin position="89"/>
        <end position="114"/>
    </location>
</feature>
<proteinExistence type="predicted"/>
<dbReference type="CDD" id="cd00067">
    <property type="entry name" value="GAL4"/>
    <property type="match status" value="1"/>
</dbReference>
<feature type="region of interest" description="Disordered" evidence="2">
    <location>
        <begin position="77"/>
        <end position="132"/>
    </location>
</feature>
<dbReference type="PANTHER" id="PTHR35392:SF3">
    <property type="entry name" value="ZN(2)-C6 FUNGAL-TYPE DOMAIN-CONTAINING PROTEIN"/>
    <property type="match status" value="1"/>
</dbReference>
<keyword evidence="4" id="KW-1185">Reference proteome</keyword>
<reference evidence="3 4" key="1">
    <citation type="submission" date="2017-06" db="EMBL/GenBank/DDBJ databases">
        <title>Comparative genomic analysis of Ambrosia Fusariam Clade fungi.</title>
        <authorList>
            <person name="Stajich J.E."/>
            <person name="Carrillo J."/>
            <person name="Kijimoto T."/>
            <person name="Eskalen A."/>
            <person name="O'Donnell K."/>
            <person name="Kasson M."/>
        </authorList>
    </citation>
    <scope>NUCLEOTIDE SEQUENCE [LARGE SCALE GENOMIC DNA]</scope>
    <source>
        <strain evidence="3 4">UCR1854</strain>
    </source>
</reference>
<feature type="compositionally biased region" description="Polar residues" evidence="2">
    <location>
        <begin position="22"/>
        <end position="31"/>
    </location>
</feature>
<dbReference type="GO" id="GO:0000981">
    <property type="term" value="F:DNA-binding transcription factor activity, RNA polymerase II-specific"/>
    <property type="evidence" value="ECO:0007669"/>
    <property type="project" value="InterPro"/>
</dbReference>
<evidence type="ECO:0000256" key="2">
    <source>
        <dbReference type="SAM" id="MobiDB-lite"/>
    </source>
</evidence>
<comment type="caution">
    <text evidence="3">The sequence shown here is derived from an EMBL/GenBank/DDBJ whole genome shotgun (WGS) entry which is preliminary data.</text>
</comment>
<dbReference type="GO" id="GO:0008270">
    <property type="term" value="F:zinc ion binding"/>
    <property type="evidence" value="ECO:0007669"/>
    <property type="project" value="InterPro"/>
</dbReference>
<dbReference type="InterPro" id="IPR001138">
    <property type="entry name" value="Zn2Cys6_DnaBD"/>
</dbReference>
<evidence type="ECO:0000256" key="1">
    <source>
        <dbReference type="ARBA" id="ARBA00023242"/>
    </source>
</evidence>
<dbReference type="EMBL" id="MIKF01000392">
    <property type="protein sequence ID" value="RTE71179.1"/>
    <property type="molecule type" value="Genomic_DNA"/>
</dbReference>
<protein>
    <recommendedName>
        <fullName evidence="5">Zn(2)-C6 fungal-type domain-containing protein</fullName>
    </recommendedName>
</protein>
<evidence type="ECO:0000313" key="3">
    <source>
        <dbReference type="EMBL" id="RTE71179.1"/>
    </source>
</evidence>
<dbReference type="AlphaFoldDB" id="A0A430L652"/>
<evidence type="ECO:0000313" key="4">
    <source>
        <dbReference type="Proteomes" id="UP000287124"/>
    </source>
</evidence>
<feature type="region of interest" description="Disordered" evidence="2">
    <location>
        <begin position="1"/>
        <end position="31"/>
    </location>
</feature>
<name>A0A430L652_9HYPO</name>
<evidence type="ECO:0008006" key="5">
    <source>
        <dbReference type="Google" id="ProtNLM"/>
    </source>
</evidence>